<dbReference type="EMBL" id="VBRA02000009">
    <property type="protein sequence ID" value="MBP3059444.1"/>
    <property type="molecule type" value="Genomic_DNA"/>
</dbReference>
<accession>A0ABS5BIS3</accession>
<keyword evidence="2" id="KW-1185">Reference proteome</keyword>
<sequence length="95" mass="11349">MNIIYKINYNAKIKKCLLNFDILEKEVLKTILLNKEQTFPLTKNSPVTKKFFKLNILFKVKENDEKNPLNSVFKLNLLIFELIRKDKELNQIYLS</sequence>
<protein>
    <submittedName>
        <fullName evidence="1">Uncharacterized protein</fullName>
    </submittedName>
</protein>
<evidence type="ECO:0000313" key="1">
    <source>
        <dbReference type="EMBL" id="MBP3059444.1"/>
    </source>
</evidence>
<evidence type="ECO:0000313" key="2">
    <source>
        <dbReference type="Proteomes" id="UP001192346"/>
    </source>
</evidence>
<reference evidence="1" key="1">
    <citation type="submission" date="2019-10" db="EMBL/GenBank/DDBJ databases">
        <title>Whole Genome Sequencing and Characterization of Texas Phoenix Palm Decline Phytoplasma Belongs to Lethal Yellowing (16SrIV) Group.</title>
        <authorList>
            <person name="Bao M."/>
        </authorList>
    </citation>
    <scope>NUCLEOTIDE SEQUENCE [LARGE SCALE GENOMIC DNA]</scope>
    <source>
        <strain evidence="1">ACPD</strain>
    </source>
</reference>
<comment type="caution">
    <text evidence="1">The sequence shown here is derived from an EMBL/GenBank/DDBJ whole genome shotgun (WGS) entry which is preliminary data.</text>
</comment>
<name>A0ABS5BIS3_9MOLU</name>
<proteinExistence type="predicted"/>
<gene>
    <name evidence="1" type="ORF">FEF22_001420</name>
</gene>
<dbReference type="Proteomes" id="UP001192346">
    <property type="component" value="Unassembled WGS sequence"/>
</dbReference>
<organism evidence="1 2">
    <name type="scientific">Texas Phoenix palm phytoplasma</name>
    <dbReference type="NCBI Taxonomy" id="176709"/>
    <lineage>
        <taxon>Bacteria</taxon>
        <taxon>Bacillati</taxon>
        <taxon>Mycoplasmatota</taxon>
        <taxon>Mollicutes</taxon>
        <taxon>Acholeplasmatales</taxon>
        <taxon>Acholeplasmataceae</taxon>
        <taxon>Candidatus Phytoplasma</taxon>
        <taxon>16SrIV (Coconut lethal yellows group)</taxon>
    </lineage>
</organism>